<comment type="pathway">
    <text evidence="1 9">Cofactor biosynthesis; (R)-pantothenate biosynthesis; (R)-pantothenate from (R)-pantoate and beta-alanine: step 1/1.</text>
</comment>
<keyword evidence="7 9" id="KW-0067">ATP-binding</keyword>
<proteinExistence type="inferred from homology"/>
<dbReference type="GO" id="GO:0015940">
    <property type="term" value="P:pantothenate biosynthetic process"/>
    <property type="evidence" value="ECO:0007669"/>
    <property type="project" value="UniProtKB-UniRule"/>
</dbReference>
<dbReference type="HAMAP" id="MF_00158">
    <property type="entry name" value="PanC"/>
    <property type="match status" value="1"/>
</dbReference>
<dbReference type="STRING" id="872970.SAMN04488134_10175"/>
<feature type="active site" description="Proton donor" evidence="9">
    <location>
        <position position="37"/>
    </location>
</feature>
<evidence type="ECO:0000256" key="8">
    <source>
        <dbReference type="ARBA" id="ARBA00048258"/>
    </source>
</evidence>
<feature type="binding site" evidence="9">
    <location>
        <position position="176"/>
    </location>
    <ligand>
        <name>ATP</name>
        <dbReference type="ChEBI" id="CHEBI:30616"/>
    </ligand>
</feature>
<comment type="subunit">
    <text evidence="9">Homodimer.</text>
</comment>
<dbReference type="AlphaFoldDB" id="A0A1H8GHV1"/>
<dbReference type="InterPro" id="IPR003721">
    <property type="entry name" value="Pantoate_ligase"/>
</dbReference>
<feature type="binding site" evidence="9">
    <location>
        <position position="61"/>
    </location>
    <ligand>
        <name>(R)-pantoate</name>
        <dbReference type="ChEBI" id="CHEBI:15980"/>
    </ligand>
</feature>
<dbReference type="Proteomes" id="UP000199300">
    <property type="component" value="Unassembled WGS sequence"/>
</dbReference>
<evidence type="ECO:0000256" key="9">
    <source>
        <dbReference type="HAMAP-Rule" id="MF_00158"/>
    </source>
</evidence>
<dbReference type="InterPro" id="IPR004821">
    <property type="entry name" value="Cyt_trans-like"/>
</dbReference>
<dbReference type="Gene3D" id="3.30.1300.10">
    <property type="entry name" value="Pantoate-beta-alanine ligase, C-terminal domain"/>
    <property type="match status" value="1"/>
</dbReference>
<feature type="binding site" evidence="9">
    <location>
        <position position="153"/>
    </location>
    <ligand>
        <name>(R)-pantoate</name>
        <dbReference type="ChEBI" id="CHEBI:15980"/>
    </ligand>
</feature>
<dbReference type="NCBIfam" id="TIGR00125">
    <property type="entry name" value="cyt_tran_rel"/>
    <property type="match status" value="1"/>
</dbReference>
<dbReference type="InterPro" id="IPR014729">
    <property type="entry name" value="Rossmann-like_a/b/a_fold"/>
</dbReference>
<dbReference type="EC" id="6.3.2.1" evidence="9"/>
<evidence type="ECO:0000256" key="1">
    <source>
        <dbReference type="ARBA" id="ARBA00004990"/>
    </source>
</evidence>
<dbReference type="PANTHER" id="PTHR21299:SF1">
    <property type="entry name" value="PANTOATE--BETA-ALANINE LIGASE"/>
    <property type="match status" value="1"/>
</dbReference>
<feature type="binding site" evidence="9">
    <location>
        <position position="61"/>
    </location>
    <ligand>
        <name>beta-alanine</name>
        <dbReference type="ChEBI" id="CHEBI:57966"/>
    </ligand>
</feature>
<comment type="subcellular location">
    <subcellularLocation>
        <location evidence="9">Cytoplasm</location>
    </subcellularLocation>
</comment>
<comment type="similarity">
    <text evidence="2 9">Belongs to the pantothenate synthetase family.</text>
</comment>
<comment type="function">
    <text evidence="9">Catalyzes the condensation of pantoate with beta-alanine in an ATP-dependent reaction via a pantoyl-adenylate intermediate.</text>
</comment>
<evidence type="ECO:0000256" key="2">
    <source>
        <dbReference type="ARBA" id="ARBA00009256"/>
    </source>
</evidence>
<organism evidence="10 11">
    <name type="scientific">Amphibacillus marinus</name>
    <dbReference type="NCBI Taxonomy" id="872970"/>
    <lineage>
        <taxon>Bacteria</taxon>
        <taxon>Bacillati</taxon>
        <taxon>Bacillota</taxon>
        <taxon>Bacilli</taxon>
        <taxon>Bacillales</taxon>
        <taxon>Bacillaceae</taxon>
        <taxon>Amphibacillus</taxon>
    </lineage>
</organism>
<name>A0A1H8GHV1_9BACI</name>
<dbReference type="FunFam" id="3.30.1300.10:FF:000001">
    <property type="entry name" value="Pantothenate synthetase"/>
    <property type="match status" value="1"/>
</dbReference>
<dbReference type="CDD" id="cd00560">
    <property type="entry name" value="PanC"/>
    <property type="match status" value="1"/>
</dbReference>
<dbReference type="GO" id="GO:0004592">
    <property type="term" value="F:pantoate-beta-alanine ligase activity"/>
    <property type="evidence" value="ECO:0007669"/>
    <property type="project" value="UniProtKB-UniRule"/>
</dbReference>
<feature type="binding site" evidence="9">
    <location>
        <begin position="184"/>
        <end position="187"/>
    </location>
    <ligand>
        <name>ATP</name>
        <dbReference type="ChEBI" id="CHEBI:30616"/>
    </ligand>
</feature>
<dbReference type="UniPathway" id="UPA00028">
    <property type="reaction ID" value="UER00005"/>
</dbReference>
<keyword evidence="5 9" id="KW-0566">Pantothenate biosynthesis</keyword>
<dbReference type="Gene3D" id="3.40.50.620">
    <property type="entry name" value="HUPs"/>
    <property type="match status" value="1"/>
</dbReference>
<dbReference type="GO" id="GO:0005524">
    <property type="term" value="F:ATP binding"/>
    <property type="evidence" value="ECO:0007669"/>
    <property type="project" value="UniProtKB-KW"/>
</dbReference>
<dbReference type="OrthoDB" id="9773087at2"/>
<evidence type="ECO:0000313" key="11">
    <source>
        <dbReference type="Proteomes" id="UP000199300"/>
    </source>
</evidence>
<keyword evidence="4 9" id="KW-0436">Ligase</keyword>
<dbReference type="PANTHER" id="PTHR21299">
    <property type="entry name" value="CYTIDYLATE KINASE/PANTOATE-BETA-ALANINE LIGASE"/>
    <property type="match status" value="1"/>
</dbReference>
<keyword evidence="6 9" id="KW-0547">Nucleotide-binding</keyword>
<gene>
    <name evidence="9" type="primary">panC</name>
    <name evidence="10" type="ORF">SAMN04488134_10175</name>
</gene>
<feature type="binding site" evidence="9">
    <location>
        <begin position="30"/>
        <end position="37"/>
    </location>
    <ligand>
        <name>ATP</name>
        <dbReference type="ChEBI" id="CHEBI:30616"/>
    </ligand>
</feature>
<comment type="catalytic activity">
    <reaction evidence="8 9">
        <text>(R)-pantoate + beta-alanine + ATP = (R)-pantothenate + AMP + diphosphate + H(+)</text>
        <dbReference type="Rhea" id="RHEA:10912"/>
        <dbReference type="ChEBI" id="CHEBI:15378"/>
        <dbReference type="ChEBI" id="CHEBI:15980"/>
        <dbReference type="ChEBI" id="CHEBI:29032"/>
        <dbReference type="ChEBI" id="CHEBI:30616"/>
        <dbReference type="ChEBI" id="CHEBI:33019"/>
        <dbReference type="ChEBI" id="CHEBI:57966"/>
        <dbReference type="ChEBI" id="CHEBI:456215"/>
        <dbReference type="EC" id="6.3.2.1"/>
    </reaction>
</comment>
<reference evidence="10 11" key="1">
    <citation type="submission" date="2016-10" db="EMBL/GenBank/DDBJ databases">
        <authorList>
            <person name="de Groot N.N."/>
        </authorList>
    </citation>
    <scope>NUCLEOTIDE SEQUENCE [LARGE SCALE GENOMIC DNA]</scope>
    <source>
        <strain evidence="10 11">CGMCC 1.10434</strain>
    </source>
</reference>
<accession>A0A1H8GHV1</accession>
<dbReference type="NCBIfam" id="TIGR00018">
    <property type="entry name" value="panC"/>
    <property type="match status" value="1"/>
</dbReference>
<dbReference type="RefSeq" id="WP_091493457.1">
    <property type="nucleotide sequence ID" value="NZ_FODJ01000001.1"/>
</dbReference>
<sequence>MKIIRTIPEFKKEILEIKQANQTIGFVPTMGFLHEGHAALMQQARKEVDYLVASIFVNPLQFGENEDFDSYPKDEVHDQALASANGVDLLFIPTVTEMYPRAMGITMDVNERIGVLCDRSRPGHFQGVLTVVSKLFHLVEPDFAYFGTKDAQQVAIIELLIANLSFNITLRMVPTVRERDGLAKSSRNVNLSVAERQEARHLYQALKRGEAKIIDGEKNPDKIMRVVRKHLEQSLSARIDYVEVLAFPELMEVALINQPIIIAVAVHFTQARLIDNIIIDVHGNRITSLD</sequence>
<dbReference type="SUPFAM" id="SSF52374">
    <property type="entry name" value="Nucleotidylyl transferase"/>
    <property type="match status" value="1"/>
</dbReference>
<dbReference type="Pfam" id="PF02569">
    <property type="entry name" value="Pantoate_ligase"/>
    <property type="match status" value="1"/>
</dbReference>
<dbReference type="GO" id="GO:0005829">
    <property type="term" value="C:cytosol"/>
    <property type="evidence" value="ECO:0007669"/>
    <property type="project" value="TreeGrafter"/>
</dbReference>
<comment type="miscellaneous">
    <text evidence="9">The reaction proceeds by a bi uni uni bi ping pong mechanism.</text>
</comment>
<dbReference type="EMBL" id="FODJ01000001">
    <property type="protein sequence ID" value="SEN43606.1"/>
    <property type="molecule type" value="Genomic_DNA"/>
</dbReference>
<evidence type="ECO:0000256" key="3">
    <source>
        <dbReference type="ARBA" id="ARBA00022490"/>
    </source>
</evidence>
<evidence type="ECO:0000313" key="10">
    <source>
        <dbReference type="EMBL" id="SEN43606.1"/>
    </source>
</evidence>
<evidence type="ECO:0000256" key="6">
    <source>
        <dbReference type="ARBA" id="ARBA00022741"/>
    </source>
</evidence>
<keyword evidence="3 9" id="KW-0963">Cytoplasm</keyword>
<dbReference type="InterPro" id="IPR042176">
    <property type="entry name" value="Pantoate_ligase_C"/>
</dbReference>
<evidence type="ECO:0000256" key="5">
    <source>
        <dbReference type="ARBA" id="ARBA00022655"/>
    </source>
</evidence>
<protein>
    <recommendedName>
        <fullName evidence="9">Pantothenate synthetase</fullName>
        <shortName evidence="9">PS</shortName>
        <ecNumber evidence="9">6.3.2.1</ecNumber>
    </recommendedName>
    <alternativeName>
        <fullName evidence="9">Pantoate--beta-alanine ligase</fullName>
    </alternativeName>
    <alternativeName>
        <fullName evidence="9">Pantoate-activating enzyme</fullName>
    </alternativeName>
</protein>
<feature type="binding site" evidence="9">
    <location>
        <begin position="147"/>
        <end position="150"/>
    </location>
    <ligand>
        <name>ATP</name>
        <dbReference type="ChEBI" id="CHEBI:30616"/>
    </ligand>
</feature>
<evidence type="ECO:0000256" key="4">
    <source>
        <dbReference type="ARBA" id="ARBA00022598"/>
    </source>
</evidence>
<keyword evidence="11" id="KW-1185">Reference proteome</keyword>
<evidence type="ECO:0000256" key="7">
    <source>
        <dbReference type="ARBA" id="ARBA00022840"/>
    </source>
</evidence>